<dbReference type="VEuPathDB" id="VectorBase:AATE020852"/>
<dbReference type="STRING" id="41427.A0A182JMI7"/>
<sequence>MSRSFCAFLMLAVQLCVLPGYGTGQPAGAQGTPLAAPVVCGKSSNVIADAVDAWIAAAEKCVLGELCEDQRHNSQYTDIRAACDKPTTNEQRKTLESMLPAITEAMAAMEKLYDSSKEDIGKLDQEFDRQLHGIWTTLQKLQEEQLYGFIGSGRVEKALFYQSIVGNAGTDLSNQFVPSNVEELLLYAWNLQHWSTIQKNVYGAIEGILKSSGDPLLQAAYTVDRAKANVTESKRKDEAFTENMVRLRANLTSGHFDTLLELARRYPTRYAYLMQHLAEFFGDTKPNPAELLTIVSDLPRQLPTTDERLLTLKAITELYLADNATITDDPGFLYPMSRLAHEIASLFDEEGQSTADGVGQLKQVSSSVADMFNTPISGRSAEYFSRSLLSKVPTDVTTG</sequence>
<accession>A0A182JMI7</accession>
<reference evidence="1" key="1">
    <citation type="submission" date="2022-08" db="UniProtKB">
        <authorList>
            <consortium name="EnsemblMetazoa"/>
        </authorList>
    </citation>
    <scope>IDENTIFICATION</scope>
    <source>
        <strain evidence="1">EBRO</strain>
    </source>
</reference>
<evidence type="ECO:0008006" key="2">
    <source>
        <dbReference type="Google" id="ProtNLM"/>
    </source>
</evidence>
<proteinExistence type="predicted"/>
<protein>
    <recommendedName>
        <fullName evidence="2">TRIO salivary gland protein</fullName>
    </recommendedName>
</protein>
<dbReference type="EnsemblMetazoa" id="AATE020852-RA">
    <property type="protein sequence ID" value="AATE020852-PA.1"/>
    <property type="gene ID" value="AATE020852"/>
</dbReference>
<dbReference type="AlphaFoldDB" id="A0A182JMI7"/>
<evidence type="ECO:0000313" key="1">
    <source>
        <dbReference type="EnsemblMetazoa" id="AATE020852-PA.1"/>
    </source>
</evidence>
<organism evidence="1">
    <name type="scientific">Anopheles atroparvus</name>
    <name type="common">European mosquito</name>
    <dbReference type="NCBI Taxonomy" id="41427"/>
    <lineage>
        <taxon>Eukaryota</taxon>
        <taxon>Metazoa</taxon>
        <taxon>Ecdysozoa</taxon>
        <taxon>Arthropoda</taxon>
        <taxon>Hexapoda</taxon>
        <taxon>Insecta</taxon>
        <taxon>Pterygota</taxon>
        <taxon>Neoptera</taxon>
        <taxon>Endopterygota</taxon>
        <taxon>Diptera</taxon>
        <taxon>Nematocera</taxon>
        <taxon>Culicoidea</taxon>
        <taxon>Culicidae</taxon>
        <taxon>Anophelinae</taxon>
        <taxon>Anopheles</taxon>
    </lineage>
</organism>
<name>A0A182JMI7_ANOAO</name>